<name>A0ACD6A331_AVESA</name>
<sequence>MMKRLGLREEDLEDVVYKDQAPPPVEATRWLAIARVHTEREFSDFWFYKNMCTAWNVAHEVKFRSLEGNRYTIQFACLRDWDKVMEGGPWTFRYHPVLLVVYDGFMKPSEVELNTFKIWIQIHDLSNGFKPMLEVLAGKVGEVIHVEPTSGDFSGNFFRTRINLDVRKPLKLVVSMIREKERQLFLVKYERLLDCCAFCGMVGHLSTEHHDGLHPPDSLVFKDVKVDWSIRGESRGRGRGRGRGFGRRNSMEAYGEGLSPSIS</sequence>
<dbReference type="EnsemblPlants" id="AVESA.00010b.r2.7CG0680300.1">
    <property type="protein sequence ID" value="AVESA.00010b.r2.7CG0680300.1.CDS.1"/>
    <property type="gene ID" value="AVESA.00010b.r2.7CG0680300"/>
</dbReference>
<organism evidence="1 2">
    <name type="scientific">Avena sativa</name>
    <name type="common">Oat</name>
    <dbReference type="NCBI Taxonomy" id="4498"/>
    <lineage>
        <taxon>Eukaryota</taxon>
        <taxon>Viridiplantae</taxon>
        <taxon>Streptophyta</taxon>
        <taxon>Embryophyta</taxon>
        <taxon>Tracheophyta</taxon>
        <taxon>Spermatophyta</taxon>
        <taxon>Magnoliopsida</taxon>
        <taxon>Liliopsida</taxon>
        <taxon>Poales</taxon>
        <taxon>Poaceae</taxon>
        <taxon>BOP clade</taxon>
        <taxon>Pooideae</taxon>
        <taxon>Poodae</taxon>
        <taxon>Poeae</taxon>
        <taxon>Poeae Chloroplast Group 1 (Aveneae type)</taxon>
        <taxon>Aveninae</taxon>
        <taxon>Avena</taxon>
    </lineage>
</organism>
<evidence type="ECO:0000313" key="1">
    <source>
        <dbReference type="EnsemblPlants" id="AVESA.00010b.r2.7CG0680300.1.CDS.1"/>
    </source>
</evidence>
<dbReference type="Proteomes" id="UP001732700">
    <property type="component" value="Chromosome 7C"/>
</dbReference>
<protein>
    <submittedName>
        <fullName evidence="1">Uncharacterized protein</fullName>
    </submittedName>
</protein>
<proteinExistence type="predicted"/>
<accession>A0ACD6A331</accession>
<evidence type="ECO:0000313" key="2">
    <source>
        <dbReference type="Proteomes" id="UP001732700"/>
    </source>
</evidence>
<keyword evidence="2" id="KW-1185">Reference proteome</keyword>
<reference evidence="1" key="1">
    <citation type="submission" date="2021-05" db="EMBL/GenBank/DDBJ databases">
        <authorList>
            <person name="Scholz U."/>
            <person name="Mascher M."/>
            <person name="Fiebig A."/>
        </authorList>
    </citation>
    <scope>NUCLEOTIDE SEQUENCE [LARGE SCALE GENOMIC DNA]</scope>
</reference>
<reference evidence="1" key="2">
    <citation type="submission" date="2025-09" db="UniProtKB">
        <authorList>
            <consortium name="EnsemblPlants"/>
        </authorList>
    </citation>
    <scope>IDENTIFICATION</scope>
</reference>